<reference evidence="2" key="2">
    <citation type="submission" date="2015-04" db="UniProtKB">
        <authorList>
            <consortium name="EnsemblPlants"/>
        </authorList>
    </citation>
    <scope>IDENTIFICATION</scope>
</reference>
<dbReference type="Gramene" id="OGLUM01G38540.3">
    <property type="protein sequence ID" value="OGLUM01G38540.3"/>
    <property type="gene ID" value="OGLUM01G38540"/>
</dbReference>
<feature type="compositionally biased region" description="Polar residues" evidence="1">
    <location>
        <begin position="45"/>
        <end position="63"/>
    </location>
</feature>
<evidence type="ECO:0000256" key="1">
    <source>
        <dbReference type="SAM" id="MobiDB-lite"/>
    </source>
</evidence>
<keyword evidence="3" id="KW-1185">Reference proteome</keyword>
<dbReference type="Proteomes" id="UP000026961">
    <property type="component" value="Chromosome 1"/>
</dbReference>
<protein>
    <submittedName>
        <fullName evidence="2">Uncharacterized protein</fullName>
    </submittedName>
</protein>
<accession>A0A0D9YG96</accession>
<proteinExistence type="predicted"/>
<reference evidence="2" key="3">
    <citation type="submission" date="2018-05" db="EMBL/GenBank/DDBJ databases">
        <title>OgluRS3 (Oryza glumaepatula Reference Sequence Version 3).</title>
        <authorList>
            <person name="Zhang J."/>
            <person name="Kudrna D."/>
            <person name="Lee S."/>
            <person name="Talag J."/>
            <person name="Welchert J."/>
            <person name="Wing R.A."/>
        </authorList>
    </citation>
    <scope>NUCLEOTIDE SEQUENCE [LARGE SCALE GENOMIC DNA]</scope>
</reference>
<dbReference type="HOGENOM" id="CLU_1809206_0_0_1"/>
<reference evidence="2" key="1">
    <citation type="submission" date="2013-08" db="EMBL/GenBank/DDBJ databases">
        <title>Oryza genome evolution.</title>
        <authorList>
            <person name="Wing R.A."/>
            <person name="Panaud O."/>
            <person name="Oliveira A.C."/>
        </authorList>
    </citation>
    <scope>NUCLEOTIDE SEQUENCE</scope>
</reference>
<sequence>MFTEWAGKALTRRCDVSRGCSTWSPRGRCGKRSRATIQLHRVDHSASTTTRASAKWSPTSSSRARGGQDRSEIQAVCSASSAEDPNGATYTTSWASSSSYATFVGKGWLVIYYAYAMRYVEDIRGSDCEEFRLEQWMNKAGVF</sequence>
<organism evidence="2">
    <name type="scientific">Oryza glumipatula</name>
    <dbReference type="NCBI Taxonomy" id="40148"/>
    <lineage>
        <taxon>Eukaryota</taxon>
        <taxon>Viridiplantae</taxon>
        <taxon>Streptophyta</taxon>
        <taxon>Embryophyta</taxon>
        <taxon>Tracheophyta</taxon>
        <taxon>Spermatophyta</taxon>
        <taxon>Magnoliopsida</taxon>
        <taxon>Liliopsida</taxon>
        <taxon>Poales</taxon>
        <taxon>Poaceae</taxon>
        <taxon>BOP clade</taxon>
        <taxon>Oryzoideae</taxon>
        <taxon>Oryzeae</taxon>
        <taxon>Oryzinae</taxon>
        <taxon>Oryza</taxon>
    </lineage>
</organism>
<evidence type="ECO:0000313" key="2">
    <source>
        <dbReference type="EnsemblPlants" id="OGLUM01G38540.3"/>
    </source>
</evidence>
<evidence type="ECO:0000313" key="3">
    <source>
        <dbReference type="Proteomes" id="UP000026961"/>
    </source>
</evidence>
<name>A0A0D9YG96_9ORYZ</name>
<feature type="region of interest" description="Disordered" evidence="1">
    <location>
        <begin position="40"/>
        <end position="87"/>
    </location>
</feature>
<dbReference type="AlphaFoldDB" id="A0A0D9YG96"/>
<dbReference type="EnsemblPlants" id="OGLUM01G38540.3">
    <property type="protein sequence ID" value="OGLUM01G38540.3"/>
    <property type="gene ID" value="OGLUM01G38540"/>
</dbReference>